<dbReference type="KEGG" id="mico:GDR74_17540"/>
<evidence type="ECO:0000259" key="1">
    <source>
        <dbReference type="Pfam" id="PF00535"/>
    </source>
</evidence>
<keyword evidence="2" id="KW-0808">Transferase</keyword>
<evidence type="ECO:0000313" key="2">
    <source>
        <dbReference type="EMBL" id="QFU17873.1"/>
    </source>
</evidence>
<dbReference type="GO" id="GO:0016740">
    <property type="term" value="F:transferase activity"/>
    <property type="evidence" value="ECO:0007669"/>
    <property type="project" value="UniProtKB-KW"/>
</dbReference>
<gene>
    <name evidence="2" type="ORF">GDR74_17540</name>
</gene>
<evidence type="ECO:0000313" key="3">
    <source>
        <dbReference type="Proteomes" id="UP000325614"/>
    </source>
</evidence>
<dbReference type="SUPFAM" id="SSF53448">
    <property type="entry name" value="Nucleotide-diphospho-sugar transferases"/>
    <property type="match status" value="1"/>
</dbReference>
<keyword evidence="3" id="KW-1185">Reference proteome</keyword>
<accession>A0A5P9JZJ7</accession>
<protein>
    <submittedName>
        <fullName evidence="2">Glycosyltransferase</fullName>
    </submittedName>
</protein>
<dbReference type="RefSeq" id="WP_152587504.1">
    <property type="nucleotide sequence ID" value="NZ_CP045423.1"/>
</dbReference>
<dbReference type="Gene3D" id="3.90.550.10">
    <property type="entry name" value="Spore Coat Polysaccharide Biosynthesis Protein SpsA, Chain A"/>
    <property type="match status" value="1"/>
</dbReference>
<feature type="domain" description="Glycosyltransferase 2-like" evidence="1">
    <location>
        <begin position="30"/>
        <end position="197"/>
    </location>
</feature>
<dbReference type="PANTHER" id="PTHR43685">
    <property type="entry name" value="GLYCOSYLTRANSFERASE"/>
    <property type="match status" value="1"/>
</dbReference>
<proteinExistence type="predicted"/>
<dbReference type="InterPro" id="IPR001173">
    <property type="entry name" value="Glyco_trans_2-like"/>
</dbReference>
<dbReference type="PANTHER" id="PTHR43685:SF2">
    <property type="entry name" value="GLYCOSYLTRANSFERASE 2-LIKE DOMAIN-CONTAINING PROTEIN"/>
    <property type="match status" value="1"/>
</dbReference>
<dbReference type="Pfam" id="PF00535">
    <property type="entry name" value="Glycos_transf_2"/>
    <property type="match status" value="1"/>
</dbReference>
<dbReference type="Proteomes" id="UP000325614">
    <property type="component" value="Chromosome"/>
</dbReference>
<organism evidence="2 3">
    <name type="scientific">Microvirga thermotolerans</name>
    <dbReference type="NCBI Taxonomy" id="2651334"/>
    <lineage>
        <taxon>Bacteria</taxon>
        <taxon>Pseudomonadati</taxon>
        <taxon>Pseudomonadota</taxon>
        <taxon>Alphaproteobacteria</taxon>
        <taxon>Hyphomicrobiales</taxon>
        <taxon>Methylobacteriaceae</taxon>
        <taxon>Microvirga</taxon>
    </lineage>
</organism>
<reference evidence="2 3" key="1">
    <citation type="submission" date="2019-10" db="EMBL/GenBank/DDBJ databases">
        <title>Isolation, Identification of Microvirga thermotolerans HR1, a novel thermophilic bacterium and Comparative Genomics of the genus Microvirga.</title>
        <authorList>
            <person name="Li J."/>
            <person name="Zhang W."/>
            <person name="Lin M."/>
            <person name="Wang J."/>
        </authorList>
    </citation>
    <scope>NUCLEOTIDE SEQUENCE [LARGE SCALE GENOMIC DNA]</scope>
    <source>
        <strain evidence="2 3">HR1</strain>
    </source>
</reference>
<dbReference type="AlphaFoldDB" id="A0A5P9JZJ7"/>
<dbReference type="EMBL" id="CP045423">
    <property type="protein sequence ID" value="QFU17873.1"/>
    <property type="molecule type" value="Genomic_DNA"/>
</dbReference>
<dbReference type="InterPro" id="IPR050834">
    <property type="entry name" value="Glycosyltransf_2"/>
</dbReference>
<sequence length="374" mass="41576">MLQAIDRISVAGVGGRIKAPQPLARVANVSVVVPCYNYGYCLRQCAESVLYEQPGIDVEVIIVDDKSTDDSLEVARALERSDPRVRVLAHETNRGHIQTYNDGLRLATGEFVLLLSADDLVTPGALTRAAAFLMAETSVGLVYGNVVEFSRDLPPARVGEAKWIVWKGADWLRARCRTGYNVVSTPAAVMRRSVLSAIGGYRCDLPHAGDFEMWLRTSCVSDIGFLAGVDQGYYRQHAVNMHKNMFHSGTANGQLVDLDERWRSFEAIFTGLGRALPECAELYGLARRTLACQALDYANYAYARGKRNFPVAQFEQIAREIYPGVDKTRAGRAFERRKRLGMTVLPLHPLWAPAAIAWRSGEALRTWRRKRVGV</sequence>
<dbReference type="InterPro" id="IPR029044">
    <property type="entry name" value="Nucleotide-diphossugar_trans"/>
</dbReference>
<name>A0A5P9JZJ7_9HYPH</name>